<evidence type="ECO:0000256" key="7">
    <source>
        <dbReference type="ARBA" id="ARBA00023136"/>
    </source>
</evidence>
<feature type="transmembrane region" description="Helical" evidence="8">
    <location>
        <begin position="234"/>
        <end position="253"/>
    </location>
</feature>
<gene>
    <name evidence="9" type="ORF">H8790_11390</name>
</gene>
<dbReference type="RefSeq" id="WP_187332618.1">
    <property type="nucleotide sequence ID" value="NZ_CP060490.1"/>
</dbReference>
<dbReference type="Gene3D" id="1.20.1530.20">
    <property type="match status" value="1"/>
</dbReference>
<keyword evidence="6 8" id="KW-1133">Transmembrane helix</keyword>
<feature type="transmembrane region" description="Helical" evidence="8">
    <location>
        <begin position="291"/>
        <end position="310"/>
    </location>
</feature>
<keyword evidence="10" id="KW-1185">Reference proteome</keyword>
<proteinExistence type="inferred from homology"/>
<evidence type="ECO:0000256" key="1">
    <source>
        <dbReference type="ARBA" id="ARBA00004651"/>
    </source>
</evidence>
<keyword evidence="3" id="KW-0813">Transport</keyword>
<dbReference type="InterPro" id="IPR004776">
    <property type="entry name" value="Mem_transp_PIN-like"/>
</dbReference>
<accession>A0A7G9B3A7</accession>
<dbReference type="EMBL" id="CP060490">
    <property type="protein sequence ID" value="QNL44038.1"/>
    <property type="molecule type" value="Genomic_DNA"/>
</dbReference>
<evidence type="ECO:0000256" key="4">
    <source>
        <dbReference type="ARBA" id="ARBA00022475"/>
    </source>
</evidence>
<dbReference type="InterPro" id="IPR038770">
    <property type="entry name" value="Na+/solute_symporter_sf"/>
</dbReference>
<feature type="transmembrane region" description="Helical" evidence="8">
    <location>
        <begin position="39"/>
        <end position="58"/>
    </location>
</feature>
<organism evidence="9 10">
    <name type="scientific">Oscillibacter hominis</name>
    <dbReference type="NCBI Taxonomy" id="2763056"/>
    <lineage>
        <taxon>Bacteria</taxon>
        <taxon>Bacillati</taxon>
        <taxon>Bacillota</taxon>
        <taxon>Clostridia</taxon>
        <taxon>Eubacteriales</taxon>
        <taxon>Oscillospiraceae</taxon>
        <taxon>Oscillibacter</taxon>
    </lineage>
</organism>
<evidence type="ECO:0000256" key="5">
    <source>
        <dbReference type="ARBA" id="ARBA00022692"/>
    </source>
</evidence>
<dbReference type="KEGG" id="ohi:H8790_11390"/>
<evidence type="ECO:0000256" key="3">
    <source>
        <dbReference type="ARBA" id="ARBA00022448"/>
    </source>
</evidence>
<evidence type="ECO:0000256" key="8">
    <source>
        <dbReference type="SAM" id="Phobius"/>
    </source>
</evidence>
<evidence type="ECO:0000256" key="2">
    <source>
        <dbReference type="ARBA" id="ARBA00010145"/>
    </source>
</evidence>
<comment type="similarity">
    <text evidence="2">Belongs to the auxin efflux carrier (TC 2.A.69) family.</text>
</comment>
<dbReference type="PANTHER" id="PTHR36838:SF3">
    <property type="entry name" value="TRANSPORTER AUXIN EFFLUX CARRIER EC FAMILY"/>
    <property type="match status" value="1"/>
</dbReference>
<dbReference type="PANTHER" id="PTHR36838">
    <property type="entry name" value="AUXIN EFFLUX CARRIER FAMILY PROTEIN"/>
    <property type="match status" value="1"/>
</dbReference>
<dbReference type="Proteomes" id="UP000515960">
    <property type="component" value="Chromosome"/>
</dbReference>
<keyword evidence="5 8" id="KW-0812">Transmembrane</keyword>
<keyword evidence="7 8" id="KW-0472">Membrane</keyword>
<comment type="subcellular location">
    <subcellularLocation>
        <location evidence="1">Cell membrane</location>
        <topology evidence="1">Multi-pass membrane protein</topology>
    </subcellularLocation>
</comment>
<sequence length="313" mass="33267">MNQEVLATAVSSVVLFLLLTIPGFLFARKNWISGEQMDGLSAIVVNYLSPATILNALIHNTLTPQLLIDAGTALGTMAAGIALGIAAGFLYMKLRRTGPNPGYITLFLMTFSNTGFIGIPLLQMLLGTDALLFAACGEVINDLCIFSFGMMIVQVGCGQARRMNLRGLLNPCFLCAVGGVAILLSGIQLPELVNKLLSTAAGGTVPLVMFLIGAQLGKCDLKSLFGERRLYEIVALKLIGVPGLLFLLVYGLLGVRTFAVRAILLMTAMPSATICAILTRKYHGDADLASRAVMLSTLLSVVTIPFWVVLTAL</sequence>
<protein>
    <submittedName>
        <fullName evidence="9">AEC family transporter</fullName>
    </submittedName>
</protein>
<keyword evidence="4" id="KW-1003">Cell membrane</keyword>
<dbReference type="GO" id="GO:0005886">
    <property type="term" value="C:plasma membrane"/>
    <property type="evidence" value="ECO:0007669"/>
    <property type="project" value="UniProtKB-SubCell"/>
</dbReference>
<feature type="transmembrane region" description="Helical" evidence="8">
    <location>
        <begin position="132"/>
        <end position="156"/>
    </location>
</feature>
<feature type="transmembrane region" description="Helical" evidence="8">
    <location>
        <begin position="259"/>
        <end position="279"/>
    </location>
</feature>
<reference evidence="9 10" key="1">
    <citation type="submission" date="2020-08" db="EMBL/GenBank/DDBJ databases">
        <authorList>
            <person name="Liu C."/>
            <person name="Sun Q."/>
        </authorList>
    </citation>
    <scope>NUCLEOTIDE SEQUENCE [LARGE SCALE GENOMIC DNA]</scope>
    <source>
        <strain evidence="9 10">NSJ-62</strain>
    </source>
</reference>
<feature type="transmembrane region" description="Helical" evidence="8">
    <location>
        <begin position="70"/>
        <end position="91"/>
    </location>
</feature>
<feature type="transmembrane region" description="Helical" evidence="8">
    <location>
        <begin position="6"/>
        <end position="27"/>
    </location>
</feature>
<feature type="transmembrane region" description="Helical" evidence="8">
    <location>
        <begin position="168"/>
        <end position="190"/>
    </location>
</feature>
<name>A0A7G9B3A7_9FIRM</name>
<evidence type="ECO:0000256" key="6">
    <source>
        <dbReference type="ARBA" id="ARBA00022989"/>
    </source>
</evidence>
<feature type="transmembrane region" description="Helical" evidence="8">
    <location>
        <begin position="103"/>
        <end position="126"/>
    </location>
</feature>
<dbReference type="AlphaFoldDB" id="A0A7G9B3A7"/>
<dbReference type="Pfam" id="PF03547">
    <property type="entry name" value="Mem_trans"/>
    <property type="match status" value="2"/>
</dbReference>
<evidence type="ECO:0000313" key="10">
    <source>
        <dbReference type="Proteomes" id="UP000515960"/>
    </source>
</evidence>
<feature type="transmembrane region" description="Helical" evidence="8">
    <location>
        <begin position="196"/>
        <end position="214"/>
    </location>
</feature>
<dbReference type="GO" id="GO:0055085">
    <property type="term" value="P:transmembrane transport"/>
    <property type="evidence" value="ECO:0007669"/>
    <property type="project" value="InterPro"/>
</dbReference>
<evidence type="ECO:0000313" key="9">
    <source>
        <dbReference type="EMBL" id="QNL44038.1"/>
    </source>
</evidence>